<dbReference type="OrthoDB" id="5330018at2"/>
<dbReference type="InterPro" id="IPR013216">
    <property type="entry name" value="Methyltransf_11"/>
</dbReference>
<accession>Q2IKM9</accession>
<protein>
    <submittedName>
        <fullName evidence="2">Methyltransferase type 11</fullName>
    </submittedName>
</protein>
<dbReference type="CDD" id="cd02440">
    <property type="entry name" value="AdoMet_MTases"/>
    <property type="match status" value="1"/>
</dbReference>
<gene>
    <name evidence="2" type="ordered locus">Adeh_2439</name>
</gene>
<dbReference type="InterPro" id="IPR029063">
    <property type="entry name" value="SAM-dependent_MTases_sf"/>
</dbReference>
<dbReference type="SUPFAM" id="SSF53335">
    <property type="entry name" value="S-adenosyl-L-methionine-dependent methyltransferases"/>
    <property type="match status" value="1"/>
</dbReference>
<dbReference type="PANTHER" id="PTHR43591">
    <property type="entry name" value="METHYLTRANSFERASE"/>
    <property type="match status" value="1"/>
</dbReference>
<keyword evidence="2" id="KW-0489">Methyltransferase</keyword>
<dbReference type="HOGENOM" id="CLU_037990_2_4_7"/>
<dbReference type="EMBL" id="CP000251">
    <property type="protein sequence ID" value="ABC82209.1"/>
    <property type="molecule type" value="Genomic_DNA"/>
</dbReference>
<dbReference type="Pfam" id="PF08241">
    <property type="entry name" value="Methyltransf_11"/>
    <property type="match status" value="1"/>
</dbReference>
<evidence type="ECO:0000259" key="1">
    <source>
        <dbReference type="Pfam" id="PF08241"/>
    </source>
</evidence>
<name>Q2IKM9_ANADE</name>
<dbReference type="PANTHER" id="PTHR43591:SF110">
    <property type="entry name" value="RHODANESE DOMAIN-CONTAINING PROTEIN"/>
    <property type="match status" value="1"/>
</dbReference>
<feature type="domain" description="Methyltransferase type 11" evidence="1">
    <location>
        <begin position="45"/>
        <end position="138"/>
    </location>
</feature>
<keyword evidence="2" id="KW-0808">Transferase</keyword>
<dbReference type="Gene3D" id="3.40.50.150">
    <property type="entry name" value="Vaccinia Virus protein VP39"/>
    <property type="match status" value="1"/>
</dbReference>
<dbReference type="GO" id="GO:0032259">
    <property type="term" value="P:methylation"/>
    <property type="evidence" value="ECO:0007669"/>
    <property type="project" value="UniProtKB-KW"/>
</dbReference>
<dbReference type="AlphaFoldDB" id="Q2IKM9"/>
<dbReference type="eggNOG" id="COG2226">
    <property type="taxonomic scope" value="Bacteria"/>
</dbReference>
<dbReference type="RefSeq" id="WP_011421491.1">
    <property type="nucleotide sequence ID" value="NC_007760.1"/>
</dbReference>
<dbReference type="Proteomes" id="UP000001935">
    <property type="component" value="Chromosome"/>
</dbReference>
<evidence type="ECO:0000313" key="3">
    <source>
        <dbReference type="Proteomes" id="UP000001935"/>
    </source>
</evidence>
<dbReference type="STRING" id="290397.Adeh_2439"/>
<proteinExistence type="predicted"/>
<evidence type="ECO:0000313" key="2">
    <source>
        <dbReference type="EMBL" id="ABC82209.1"/>
    </source>
</evidence>
<dbReference type="GO" id="GO:0008757">
    <property type="term" value="F:S-adenosylmethionine-dependent methyltransferase activity"/>
    <property type="evidence" value="ECO:0007669"/>
    <property type="project" value="InterPro"/>
</dbReference>
<reference evidence="2 3" key="1">
    <citation type="submission" date="2006-01" db="EMBL/GenBank/DDBJ databases">
        <title>Complete sequence of Anaeromyxobacter dehalogenans 2CP-C.</title>
        <authorList>
            <consortium name="US DOE Joint Genome Institute"/>
            <person name="Copeland A."/>
            <person name="Lucas S."/>
            <person name="Lapidus A."/>
            <person name="Barry K."/>
            <person name="Detter J.C."/>
            <person name="Glavina T."/>
            <person name="Hammon N."/>
            <person name="Israni S."/>
            <person name="Pitluck S."/>
            <person name="Brettin T."/>
            <person name="Bruce D."/>
            <person name="Han C."/>
            <person name="Tapia R."/>
            <person name="Gilna P."/>
            <person name="Kiss H."/>
            <person name="Schmutz J."/>
            <person name="Larimer F."/>
            <person name="Land M."/>
            <person name="Kyrpides N."/>
            <person name="Anderson I."/>
            <person name="Sanford R.A."/>
            <person name="Ritalahti K.M."/>
            <person name="Thomas H.S."/>
            <person name="Kirby J.R."/>
            <person name="Zhulin I.B."/>
            <person name="Loeffler F.E."/>
            <person name="Richardson P."/>
        </authorList>
    </citation>
    <scope>NUCLEOTIDE SEQUENCE [LARGE SCALE GENOMIC DNA]</scope>
    <source>
        <strain evidence="2 3">2CP-C</strain>
    </source>
</reference>
<dbReference type="KEGG" id="ade:Adeh_2439"/>
<sequence>MPADPAAHDVWDVGAGYDAYIGRWSRLVAREVVAWLGAAPHGRWLDAGCGTGALGDAVAALAAPEVVVGLDRSMGFVAHARARTGARRAFAAADAQALPVRDGAFDAVVSGLVLNFVAEPARMVAELTRAARPGAAVALYVWDYAAGMEYVRRFWDAARALDPAAAALDEAVRFPLCAPGPLAALLEGAGLGSVEVRAVEVPTVFRDFAECWAPFLAGQGPAPAYAASLPEDRRAALREAFRATLPVSADGTIALRARAWAARGAR</sequence>
<organism evidence="2 3">
    <name type="scientific">Anaeromyxobacter dehalogenans (strain 2CP-C)</name>
    <dbReference type="NCBI Taxonomy" id="290397"/>
    <lineage>
        <taxon>Bacteria</taxon>
        <taxon>Pseudomonadati</taxon>
        <taxon>Myxococcota</taxon>
        <taxon>Myxococcia</taxon>
        <taxon>Myxococcales</taxon>
        <taxon>Cystobacterineae</taxon>
        <taxon>Anaeromyxobacteraceae</taxon>
        <taxon>Anaeromyxobacter</taxon>
    </lineage>
</organism>